<name>A0A2K6PCI2_RHIRO</name>
<feature type="transmembrane region" description="Helical" evidence="2">
    <location>
        <begin position="37"/>
        <end position="62"/>
    </location>
</feature>
<keyword evidence="2" id="KW-0812">Transmembrane</keyword>
<keyword evidence="2" id="KW-1133">Transmembrane helix</keyword>
<organism evidence="3 4">
    <name type="scientific">Rhinopithecus roxellana</name>
    <name type="common">Golden snub-nosed monkey</name>
    <name type="synonym">Pygathrix roxellana</name>
    <dbReference type="NCBI Taxonomy" id="61622"/>
    <lineage>
        <taxon>Eukaryota</taxon>
        <taxon>Metazoa</taxon>
        <taxon>Chordata</taxon>
        <taxon>Craniata</taxon>
        <taxon>Vertebrata</taxon>
        <taxon>Euteleostomi</taxon>
        <taxon>Mammalia</taxon>
        <taxon>Eutheria</taxon>
        <taxon>Euarchontoglires</taxon>
        <taxon>Primates</taxon>
        <taxon>Haplorrhini</taxon>
        <taxon>Catarrhini</taxon>
        <taxon>Cercopithecidae</taxon>
        <taxon>Colobinae</taxon>
        <taxon>Rhinopithecus</taxon>
    </lineage>
</organism>
<reference evidence="3" key="1">
    <citation type="submission" date="2025-08" db="UniProtKB">
        <authorList>
            <consortium name="Ensembl"/>
        </authorList>
    </citation>
    <scope>IDENTIFICATION</scope>
</reference>
<dbReference type="Pfam" id="PF01554">
    <property type="entry name" value="MatE"/>
    <property type="match status" value="1"/>
</dbReference>
<dbReference type="InterPro" id="IPR002528">
    <property type="entry name" value="MATE_fam"/>
</dbReference>
<evidence type="ECO:0000313" key="3">
    <source>
        <dbReference type="Ensembl" id="ENSRROP00000014241.1"/>
    </source>
</evidence>
<dbReference type="PANTHER" id="PTHR11206">
    <property type="entry name" value="MULTIDRUG RESISTANCE PROTEIN"/>
    <property type="match status" value="1"/>
</dbReference>
<evidence type="ECO:0000256" key="2">
    <source>
        <dbReference type="SAM" id="Phobius"/>
    </source>
</evidence>
<keyword evidence="2" id="KW-0472">Membrane</keyword>
<dbReference type="GeneTree" id="ENSGT00940000161644"/>
<evidence type="ECO:0000256" key="1">
    <source>
        <dbReference type="ARBA" id="ARBA00010199"/>
    </source>
</evidence>
<dbReference type="Proteomes" id="UP000233200">
    <property type="component" value="Unplaced"/>
</dbReference>
<dbReference type="GO" id="GO:0016020">
    <property type="term" value="C:membrane"/>
    <property type="evidence" value="ECO:0007669"/>
    <property type="project" value="InterPro"/>
</dbReference>
<comment type="similarity">
    <text evidence="1">Belongs to the multi antimicrobial extrusion (MATE) (TC 2.A.66.1) family.</text>
</comment>
<protein>
    <submittedName>
        <fullName evidence="3">Solute carrier family 47 member 1</fullName>
    </submittedName>
</protein>
<feature type="transmembrane region" description="Helical" evidence="2">
    <location>
        <begin position="245"/>
        <end position="264"/>
    </location>
</feature>
<reference evidence="3" key="2">
    <citation type="submission" date="2025-09" db="UniProtKB">
        <authorList>
            <consortium name="Ensembl"/>
        </authorList>
    </citation>
    <scope>IDENTIFICATION</scope>
</reference>
<dbReference type="Ensembl" id="ENSRROT00000038369.1">
    <property type="protein sequence ID" value="ENSRROP00000014241.1"/>
    <property type="gene ID" value="ENSRROG00000031332.1"/>
</dbReference>
<proteinExistence type="inferred from homology"/>
<evidence type="ECO:0000313" key="4">
    <source>
        <dbReference type="Proteomes" id="UP000233200"/>
    </source>
</evidence>
<keyword evidence="4" id="KW-1185">Reference proteome</keyword>
<sequence>MEDPEEPAPVRGGPEATLELRGSRCLRLSAFREELRALLVLAGPAFLVQLMVFLISFISSVFCGHLGKLELDAVTLAIAVINVTGVSVGFGLSSACDTLISQTYGSQNLKYVGVILQRSALILLLCCFPCWALFLNTQHILLLFRQDPDVSRLTQTYVTIFIPALPAQIHANLKADVARSGNSALPQDPFHPGCPENHEGILMNDVGKMGETQLDQQMRQEEPLPEHPQDSATLSRTQLVLRRGLLLLGAFLILLVGILVRFYVRIQ</sequence>
<dbReference type="GO" id="GO:0042910">
    <property type="term" value="F:xenobiotic transmembrane transporter activity"/>
    <property type="evidence" value="ECO:0007669"/>
    <property type="project" value="InterPro"/>
</dbReference>
<dbReference type="GO" id="GO:0015297">
    <property type="term" value="F:antiporter activity"/>
    <property type="evidence" value="ECO:0007669"/>
    <property type="project" value="InterPro"/>
</dbReference>
<feature type="transmembrane region" description="Helical" evidence="2">
    <location>
        <begin position="74"/>
        <end position="95"/>
    </location>
</feature>
<accession>A0A2K6PCI2</accession>
<dbReference type="AlphaFoldDB" id="A0A2K6PCI2"/>
<feature type="transmembrane region" description="Helical" evidence="2">
    <location>
        <begin position="115"/>
        <end position="135"/>
    </location>
</feature>